<feature type="domain" description="Homeobox" evidence="16">
    <location>
        <begin position="85"/>
        <end position="128"/>
    </location>
</feature>
<feature type="transmembrane region" description="Helical" evidence="15">
    <location>
        <begin position="331"/>
        <end position="351"/>
    </location>
</feature>
<dbReference type="PIRSF" id="PIRSF005225">
    <property type="entry name" value="LAG1_LAC1"/>
    <property type="match status" value="1"/>
</dbReference>
<dbReference type="PROSITE" id="PS50071">
    <property type="entry name" value="HOMEOBOX_2"/>
    <property type="match status" value="1"/>
</dbReference>
<dbReference type="InterPro" id="IPR006634">
    <property type="entry name" value="TLC-dom"/>
</dbReference>
<dbReference type="GO" id="GO:0050291">
    <property type="term" value="F:sphingosine N-acyltransferase activity"/>
    <property type="evidence" value="ECO:0007669"/>
    <property type="project" value="InterPro"/>
</dbReference>
<evidence type="ECO:0000256" key="2">
    <source>
        <dbReference type="ARBA" id="ARBA00004760"/>
    </source>
</evidence>
<dbReference type="PANTHER" id="PTHR12560:SF8">
    <property type="entry name" value="CERAMIDE SYNTHASE 5"/>
    <property type="match status" value="1"/>
</dbReference>
<keyword evidence="8 15" id="KW-1133">Transmembrane helix</keyword>
<dbReference type="PROSITE" id="PS50922">
    <property type="entry name" value="TLC"/>
    <property type="match status" value="1"/>
</dbReference>
<dbReference type="SUPFAM" id="SSF46689">
    <property type="entry name" value="Homeodomain-like"/>
    <property type="match status" value="1"/>
</dbReference>
<keyword evidence="12 14" id="KW-0371">Homeobox</keyword>
<keyword evidence="12 14" id="KW-0539">Nucleus</keyword>
<evidence type="ECO:0000313" key="19">
    <source>
        <dbReference type="Proteomes" id="UP000314980"/>
    </source>
</evidence>
<comment type="subcellular location">
    <subcellularLocation>
        <location evidence="1">Endoplasmic reticulum membrane</location>
        <topology evidence="1">Multi-pass membrane protein</topology>
    </subcellularLocation>
    <subcellularLocation>
        <location evidence="12 14">Nucleus</location>
    </subcellularLocation>
</comment>
<evidence type="ECO:0000256" key="11">
    <source>
        <dbReference type="ARBA" id="ARBA00049036"/>
    </source>
</evidence>
<keyword evidence="4" id="KW-0444">Lipid biosynthesis</keyword>
<dbReference type="InterPro" id="IPR001356">
    <property type="entry name" value="HD"/>
</dbReference>
<comment type="pathway">
    <text evidence="2">Lipid metabolism; sphingolipid metabolism.</text>
</comment>
<organism evidence="18 19">
    <name type="scientific">Lates calcarifer</name>
    <name type="common">Barramundi</name>
    <name type="synonym">Holocentrus calcarifer</name>
    <dbReference type="NCBI Taxonomy" id="8187"/>
    <lineage>
        <taxon>Eukaryota</taxon>
        <taxon>Metazoa</taxon>
        <taxon>Chordata</taxon>
        <taxon>Craniata</taxon>
        <taxon>Vertebrata</taxon>
        <taxon>Euteleostomi</taxon>
        <taxon>Actinopterygii</taxon>
        <taxon>Neopterygii</taxon>
        <taxon>Teleostei</taxon>
        <taxon>Neoteleostei</taxon>
        <taxon>Acanthomorphata</taxon>
        <taxon>Carangaria</taxon>
        <taxon>Carangaria incertae sedis</taxon>
        <taxon>Centropomidae</taxon>
        <taxon>Lates</taxon>
    </lineage>
</organism>
<comment type="pathway">
    <text evidence="3">Sphingolipid metabolism.</text>
</comment>
<dbReference type="Gene3D" id="1.10.10.60">
    <property type="entry name" value="Homeodomain-like"/>
    <property type="match status" value="1"/>
</dbReference>
<keyword evidence="5" id="KW-0808">Transferase</keyword>
<dbReference type="InterPro" id="IPR016439">
    <property type="entry name" value="Lag1/Lac1-like"/>
</dbReference>
<dbReference type="Pfam" id="PF03798">
    <property type="entry name" value="TRAM_LAG1_CLN8"/>
    <property type="match status" value="1"/>
</dbReference>
<evidence type="ECO:0000256" key="15">
    <source>
        <dbReference type="SAM" id="Phobius"/>
    </source>
</evidence>
<evidence type="ECO:0000259" key="16">
    <source>
        <dbReference type="PROSITE" id="PS50071"/>
    </source>
</evidence>
<proteinExistence type="predicted"/>
<feature type="transmembrane region" description="Helical" evidence="15">
    <location>
        <begin position="205"/>
        <end position="224"/>
    </location>
</feature>
<evidence type="ECO:0000256" key="4">
    <source>
        <dbReference type="ARBA" id="ARBA00022516"/>
    </source>
</evidence>
<dbReference type="PANTHER" id="PTHR12560">
    <property type="entry name" value="LONGEVITY ASSURANCE FACTOR 1 LAG1"/>
    <property type="match status" value="1"/>
</dbReference>
<keyword evidence="10 13" id="KW-0472">Membrane</keyword>
<evidence type="ECO:0000256" key="13">
    <source>
        <dbReference type="PROSITE-ProRule" id="PRU00205"/>
    </source>
</evidence>
<dbReference type="GO" id="GO:0046513">
    <property type="term" value="P:ceramide biosynthetic process"/>
    <property type="evidence" value="ECO:0007669"/>
    <property type="project" value="InterPro"/>
</dbReference>
<dbReference type="UniPathway" id="UPA00222"/>
<feature type="domain" description="TLC" evidence="17">
    <location>
        <begin position="134"/>
        <end position="327"/>
    </location>
</feature>
<dbReference type="Proteomes" id="UP000314980">
    <property type="component" value="Unassembled WGS sequence"/>
</dbReference>
<keyword evidence="6 13" id="KW-0812">Transmembrane</keyword>
<sequence length="364" mass="42748">MTSSISAWIWSERFWLPENVSWADLAHPPPGVEYPRMGQILYALPLAVGVFLLRLLFERLVAKPCAHILQIQAGVPRRAQPNAVLEKLYQSKTCPDTRQLEGLSKQLDWDVRKIQRWFRVRRNQDRPSTQKKFCENLEKLQTYPLLIHSCICSLQSPWMWDTRQCWHKYPFQPLSPGQYNHYLAELAFYWSLMFSQFTDIKRKDFVVMLIHHLATIILITFSYANNMLRAGTLVMCVHDASDIFLEAAKLANYAKYQRLCDGLFVVFSISFFLTRLVIFPFCVLFESWEIVGPYQAWWLFNGLLLVLQTLHIIWFYLITRIAIKAIFKGKVSLVIFCLTFTSVTAKFTFFVKHLNNYWMDSDSV</sequence>
<evidence type="ECO:0000256" key="8">
    <source>
        <dbReference type="ARBA" id="ARBA00022989"/>
    </source>
</evidence>
<evidence type="ECO:0000256" key="5">
    <source>
        <dbReference type="ARBA" id="ARBA00022679"/>
    </source>
</evidence>
<dbReference type="InterPro" id="IPR009057">
    <property type="entry name" value="Homeodomain-like_sf"/>
</dbReference>
<comment type="catalytic activity">
    <reaction evidence="11">
        <text>sphinganine + octadecanoyl-CoA = N-(octadecanoyl)-sphinganine + CoA + H(+)</text>
        <dbReference type="Rhea" id="RHEA:36547"/>
        <dbReference type="ChEBI" id="CHEBI:15378"/>
        <dbReference type="ChEBI" id="CHEBI:57287"/>
        <dbReference type="ChEBI" id="CHEBI:57394"/>
        <dbReference type="ChEBI" id="CHEBI:57817"/>
        <dbReference type="ChEBI" id="CHEBI:67033"/>
    </reaction>
    <physiologicalReaction direction="left-to-right" evidence="11">
        <dbReference type="Rhea" id="RHEA:36548"/>
    </physiologicalReaction>
</comment>
<name>A0A4W6E789_LATCA</name>
<feature type="transmembrane region" description="Helical" evidence="15">
    <location>
        <begin position="263"/>
        <end position="285"/>
    </location>
</feature>
<keyword evidence="9" id="KW-0443">Lipid metabolism</keyword>
<feature type="transmembrane region" description="Helical" evidence="15">
    <location>
        <begin position="297"/>
        <end position="319"/>
    </location>
</feature>
<dbReference type="GeneTree" id="ENSGT01030000234515"/>
<dbReference type="AlphaFoldDB" id="A0A4W6E789"/>
<accession>A0A4W6E789</accession>
<protein>
    <submittedName>
        <fullName evidence="18">Ceramide synthase 5</fullName>
    </submittedName>
</protein>
<evidence type="ECO:0000256" key="6">
    <source>
        <dbReference type="ARBA" id="ARBA00022692"/>
    </source>
</evidence>
<evidence type="ECO:0000256" key="1">
    <source>
        <dbReference type="ARBA" id="ARBA00004477"/>
    </source>
</evidence>
<keyword evidence="12 14" id="KW-0238">DNA-binding</keyword>
<keyword evidence="7" id="KW-0256">Endoplasmic reticulum</keyword>
<reference evidence="18" key="3">
    <citation type="submission" date="2025-09" db="UniProtKB">
        <authorList>
            <consortium name="Ensembl"/>
        </authorList>
    </citation>
    <scope>IDENTIFICATION</scope>
</reference>
<evidence type="ECO:0000256" key="9">
    <source>
        <dbReference type="ARBA" id="ARBA00023098"/>
    </source>
</evidence>
<evidence type="ECO:0000256" key="12">
    <source>
        <dbReference type="PROSITE-ProRule" id="PRU00108"/>
    </source>
</evidence>
<evidence type="ECO:0000256" key="10">
    <source>
        <dbReference type="ARBA" id="ARBA00023136"/>
    </source>
</evidence>
<dbReference type="FunFam" id="1.10.10.60:FF:000020">
    <property type="entry name" value="Ceramide synthase 5"/>
    <property type="match status" value="1"/>
</dbReference>
<reference evidence="19" key="1">
    <citation type="submission" date="2015-09" db="EMBL/GenBank/DDBJ databases">
        <authorList>
            <person name="Sai Rama Sridatta P."/>
        </authorList>
    </citation>
    <scope>NUCLEOTIDE SEQUENCE [LARGE SCALE GENOMIC DNA]</scope>
</reference>
<dbReference type="CDD" id="cd00086">
    <property type="entry name" value="homeodomain"/>
    <property type="match status" value="1"/>
</dbReference>
<keyword evidence="19" id="KW-1185">Reference proteome</keyword>
<dbReference type="Ensembl" id="ENSLCAT00010034241.1">
    <property type="protein sequence ID" value="ENSLCAP00010033446.1"/>
    <property type="gene ID" value="ENSLCAG00010015721.1"/>
</dbReference>
<evidence type="ECO:0000256" key="7">
    <source>
        <dbReference type="ARBA" id="ARBA00022824"/>
    </source>
</evidence>
<gene>
    <name evidence="18" type="primary">CERS5</name>
</gene>
<evidence type="ECO:0000313" key="18">
    <source>
        <dbReference type="Ensembl" id="ENSLCAP00010033446.1"/>
    </source>
</evidence>
<dbReference type="GO" id="GO:0005634">
    <property type="term" value="C:nucleus"/>
    <property type="evidence" value="ECO:0007669"/>
    <property type="project" value="UniProtKB-SubCell"/>
</dbReference>
<dbReference type="SMART" id="SM00724">
    <property type="entry name" value="TLC"/>
    <property type="match status" value="1"/>
</dbReference>
<evidence type="ECO:0000256" key="14">
    <source>
        <dbReference type="RuleBase" id="RU000682"/>
    </source>
</evidence>
<feature type="DNA-binding region" description="Homeobox" evidence="12">
    <location>
        <begin position="87"/>
        <end position="129"/>
    </location>
</feature>
<evidence type="ECO:0000259" key="17">
    <source>
        <dbReference type="PROSITE" id="PS50922"/>
    </source>
</evidence>
<dbReference type="Pfam" id="PF00046">
    <property type="entry name" value="Homeodomain"/>
    <property type="match status" value="1"/>
</dbReference>
<dbReference type="GO" id="GO:0003677">
    <property type="term" value="F:DNA binding"/>
    <property type="evidence" value="ECO:0007669"/>
    <property type="project" value="UniProtKB-UniRule"/>
</dbReference>
<dbReference type="GO" id="GO:0005789">
    <property type="term" value="C:endoplasmic reticulum membrane"/>
    <property type="evidence" value="ECO:0007669"/>
    <property type="project" value="UniProtKB-SubCell"/>
</dbReference>
<evidence type="ECO:0000256" key="3">
    <source>
        <dbReference type="ARBA" id="ARBA00004991"/>
    </source>
</evidence>
<reference evidence="18" key="2">
    <citation type="submission" date="2025-08" db="UniProtKB">
        <authorList>
            <consortium name="Ensembl"/>
        </authorList>
    </citation>
    <scope>IDENTIFICATION</scope>
</reference>